<evidence type="ECO:0000313" key="3">
    <source>
        <dbReference type="Proteomes" id="UP000779574"/>
    </source>
</evidence>
<dbReference type="PANTHER" id="PTHR21310:SF15">
    <property type="entry name" value="AMINOGLYCOSIDE PHOSPHOTRANSFERASE DOMAIN-CONTAINING PROTEIN"/>
    <property type="match status" value="1"/>
</dbReference>
<proteinExistence type="predicted"/>
<gene>
    <name evidence="2" type="ORF">KCU76_g4432</name>
</gene>
<comment type="caution">
    <text evidence="2">The sequence shown here is derived from an EMBL/GenBank/DDBJ whole genome shotgun (WGS) entry which is preliminary data.</text>
</comment>
<dbReference type="Proteomes" id="UP000779574">
    <property type="component" value="Unassembled WGS sequence"/>
</dbReference>
<dbReference type="EMBL" id="JAHFXF010000129">
    <property type="protein sequence ID" value="KAG9695484.1"/>
    <property type="molecule type" value="Genomic_DNA"/>
</dbReference>
<name>A0A9P8EQM6_AURME</name>
<dbReference type="Pfam" id="PF01636">
    <property type="entry name" value="APH"/>
    <property type="match status" value="1"/>
</dbReference>
<dbReference type="AlphaFoldDB" id="A0A9P8EQM6"/>
<dbReference type="InterPro" id="IPR002575">
    <property type="entry name" value="Aminoglycoside_PTrfase"/>
</dbReference>
<feature type="domain" description="Aminoglycoside phosphotransferase" evidence="1">
    <location>
        <begin position="118"/>
        <end position="269"/>
    </location>
</feature>
<dbReference type="InterPro" id="IPR011009">
    <property type="entry name" value="Kinase-like_dom_sf"/>
</dbReference>
<evidence type="ECO:0000259" key="1">
    <source>
        <dbReference type="Pfam" id="PF01636"/>
    </source>
</evidence>
<accession>A0A9P8EQM6</accession>
<dbReference type="PANTHER" id="PTHR21310">
    <property type="entry name" value="AMINOGLYCOSIDE PHOSPHOTRANSFERASE-RELATED-RELATED"/>
    <property type="match status" value="1"/>
</dbReference>
<dbReference type="SUPFAM" id="SSF56112">
    <property type="entry name" value="Protein kinase-like (PK-like)"/>
    <property type="match status" value="1"/>
</dbReference>
<protein>
    <recommendedName>
        <fullName evidence="1">Aminoglycoside phosphotransferase domain-containing protein</fullName>
    </recommendedName>
</protein>
<dbReference type="InterPro" id="IPR051678">
    <property type="entry name" value="AGP_Transferase"/>
</dbReference>
<dbReference type="OrthoDB" id="5598852at2759"/>
<sequence length="401" mass="46334">MPLPPSQPTSTKASKLDSKIIWNPPIPAIDLTEVHQTISLHGLLAVASHLRDGKECAFALETDSKPFSGGQCIIFVVEYSDGVKYAFRLPYHTRKSTIRDSFFAHELETWKAMISNRIPLIPEIFGFGLSDDNLIGFPFIAYEWVEGKPLLWYDDKPCDPTHREKIIKTLASFTIETACRMQKPGKTSAEVYVTEAIDRKIKRVLNGTLRTAKLIDCLRQRSLIHRYVIPELNDSPWVMVHGDLSNSNIITDPEHDISGIIDFGFAEYLPLQFAAVFPRILDHETYQDQNDIDVALELPHDPQSSLVWQSKNTAIKRRDRQLFLDEIKRLCETHGEICESFYRILSDKQEIRRYWWFTAISNQKLHQVMVKVNWLLPEEELVDEDLSNEWKMFRAANLGFW</sequence>
<organism evidence="2 3">
    <name type="scientific">Aureobasidium melanogenum</name>
    <name type="common">Aureobasidium pullulans var. melanogenum</name>
    <dbReference type="NCBI Taxonomy" id="46634"/>
    <lineage>
        <taxon>Eukaryota</taxon>
        <taxon>Fungi</taxon>
        <taxon>Dikarya</taxon>
        <taxon>Ascomycota</taxon>
        <taxon>Pezizomycotina</taxon>
        <taxon>Dothideomycetes</taxon>
        <taxon>Dothideomycetidae</taxon>
        <taxon>Dothideales</taxon>
        <taxon>Saccotheciaceae</taxon>
        <taxon>Aureobasidium</taxon>
    </lineage>
</organism>
<reference evidence="2" key="2">
    <citation type="submission" date="2021-08" db="EMBL/GenBank/DDBJ databases">
        <authorList>
            <person name="Gostincar C."/>
            <person name="Sun X."/>
            <person name="Song Z."/>
            <person name="Gunde-Cimerman N."/>
        </authorList>
    </citation>
    <scope>NUCLEOTIDE SEQUENCE</scope>
    <source>
        <strain evidence="2">EXF-9911</strain>
    </source>
</reference>
<reference evidence="2" key="1">
    <citation type="journal article" date="2021" name="J Fungi (Basel)">
        <title>Virulence traits and population genomics of the black yeast Aureobasidium melanogenum.</title>
        <authorList>
            <person name="Cernosa A."/>
            <person name="Sun X."/>
            <person name="Gostincar C."/>
            <person name="Fang C."/>
            <person name="Gunde-Cimerman N."/>
            <person name="Song Z."/>
        </authorList>
    </citation>
    <scope>NUCLEOTIDE SEQUENCE</scope>
    <source>
        <strain evidence="2">EXF-9911</strain>
    </source>
</reference>
<feature type="non-terminal residue" evidence="2">
    <location>
        <position position="1"/>
    </location>
</feature>
<dbReference type="Gene3D" id="3.90.1200.10">
    <property type="match status" value="1"/>
</dbReference>
<evidence type="ECO:0000313" key="2">
    <source>
        <dbReference type="EMBL" id="KAG9695484.1"/>
    </source>
</evidence>